<proteinExistence type="predicted"/>
<feature type="transmembrane region" description="Helical" evidence="1">
    <location>
        <begin position="155"/>
        <end position="176"/>
    </location>
</feature>
<keyword evidence="1" id="KW-0812">Transmembrane</keyword>
<dbReference type="Pfam" id="PF06532">
    <property type="entry name" value="NrsF"/>
    <property type="match status" value="1"/>
</dbReference>
<dbReference type="InterPro" id="IPR009495">
    <property type="entry name" value="NrsF"/>
</dbReference>
<gene>
    <name evidence="2" type="ORF">ACFOOR_05505</name>
</gene>
<feature type="transmembrane region" description="Helical" evidence="1">
    <location>
        <begin position="23"/>
        <end position="46"/>
    </location>
</feature>
<comment type="caution">
    <text evidence="2">The sequence shown here is derived from an EMBL/GenBank/DDBJ whole genome shotgun (WGS) entry which is preliminary data.</text>
</comment>
<evidence type="ECO:0000256" key="1">
    <source>
        <dbReference type="SAM" id="Phobius"/>
    </source>
</evidence>
<keyword evidence="1" id="KW-1133">Transmembrane helix</keyword>
<protein>
    <submittedName>
        <fullName evidence="2">DUF1109 domain-containing protein</fullName>
    </submittedName>
</protein>
<keyword evidence="3" id="KW-1185">Reference proteome</keyword>
<name>A0ABV6ZVR6_9PROT</name>
<feature type="transmembrane region" description="Helical" evidence="1">
    <location>
        <begin position="58"/>
        <end position="78"/>
    </location>
</feature>
<sequence length="211" mass="21566">MTDPLDDLVDALEPVRPVRPANLALRFVFPALLLSAAGMAILIGVRPDMPGALALPSFWVKLAAMLAIAGAGWFALAAASRPGGSPAPGLIAGGVLVGILLLAGLANLLLAEPGNRMDALMGHSVQQCLPRVILVALPVLAGSLILLRRMAPTRLHLAGLAAGLFAGAAGAAVYSVSCTESSLTFLAVWYQLAMLAVAAIGALAGPRLLRW</sequence>
<dbReference type="Proteomes" id="UP001595379">
    <property type="component" value="Unassembled WGS sequence"/>
</dbReference>
<keyword evidence="1" id="KW-0472">Membrane</keyword>
<organism evidence="2 3">
    <name type="scientific">Hyphobacterium vulgare</name>
    <dbReference type="NCBI Taxonomy" id="1736751"/>
    <lineage>
        <taxon>Bacteria</taxon>
        <taxon>Pseudomonadati</taxon>
        <taxon>Pseudomonadota</taxon>
        <taxon>Alphaproteobacteria</taxon>
        <taxon>Maricaulales</taxon>
        <taxon>Maricaulaceae</taxon>
        <taxon>Hyphobacterium</taxon>
    </lineage>
</organism>
<dbReference type="RefSeq" id="WP_343165323.1">
    <property type="nucleotide sequence ID" value="NZ_JBHRSV010000005.1"/>
</dbReference>
<evidence type="ECO:0000313" key="2">
    <source>
        <dbReference type="EMBL" id="MFC2925555.1"/>
    </source>
</evidence>
<accession>A0ABV6ZVR6</accession>
<feature type="transmembrane region" description="Helical" evidence="1">
    <location>
        <begin position="188"/>
        <end position="209"/>
    </location>
</feature>
<evidence type="ECO:0000313" key="3">
    <source>
        <dbReference type="Proteomes" id="UP001595379"/>
    </source>
</evidence>
<dbReference type="EMBL" id="JBHRSV010000005">
    <property type="protein sequence ID" value="MFC2925555.1"/>
    <property type="molecule type" value="Genomic_DNA"/>
</dbReference>
<feature type="transmembrane region" description="Helical" evidence="1">
    <location>
        <begin position="90"/>
        <end position="109"/>
    </location>
</feature>
<reference evidence="3" key="1">
    <citation type="journal article" date="2019" name="Int. J. Syst. Evol. Microbiol.">
        <title>The Global Catalogue of Microorganisms (GCM) 10K type strain sequencing project: providing services to taxonomists for standard genome sequencing and annotation.</title>
        <authorList>
            <consortium name="The Broad Institute Genomics Platform"/>
            <consortium name="The Broad Institute Genome Sequencing Center for Infectious Disease"/>
            <person name="Wu L."/>
            <person name="Ma J."/>
        </authorList>
    </citation>
    <scope>NUCLEOTIDE SEQUENCE [LARGE SCALE GENOMIC DNA]</scope>
    <source>
        <strain evidence="3">KCTC 52487</strain>
    </source>
</reference>